<proteinExistence type="predicted"/>
<keyword evidence="1" id="KW-0812">Transmembrane</keyword>
<dbReference type="EMBL" id="LAZR01000616">
    <property type="protein sequence ID" value="KKN62684.1"/>
    <property type="molecule type" value="Genomic_DNA"/>
</dbReference>
<dbReference type="AlphaFoldDB" id="A0A0F9S6E9"/>
<gene>
    <name evidence="2" type="ORF">LCGC14_0509450</name>
</gene>
<keyword evidence="1" id="KW-0472">Membrane</keyword>
<name>A0A0F9S6E9_9ZZZZ</name>
<evidence type="ECO:0000313" key="2">
    <source>
        <dbReference type="EMBL" id="KKN62684.1"/>
    </source>
</evidence>
<feature type="transmembrane region" description="Helical" evidence="1">
    <location>
        <begin position="64"/>
        <end position="84"/>
    </location>
</feature>
<comment type="caution">
    <text evidence="2">The sequence shown here is derived from an EMBL/GenBank/DDBJ whole genome shotgun (WGS) entry which is preliminary data.</text>
</comment>
<evidence type="ECO:0000256" key="1">
    <source>
        <dbReference type="SAM" id="Phobius"/>
    </source>
</evidence>
<accession>A0A0F9S6E9</accession>
<protein>
    <submittedName>
        <fullName evidence="2">Uncharacterized protein</fullName>
    </submittedName>
</protein>
<reference evidence="2" key="1">
    <citation type="journal article" date="2015" name="Nature">
        <title>Complex archaea that bridge the gap between prokaryotes and eukaryotes.</title>
        <authorList>
            <person name="Spang A."/>
            <person name="Saw J.H."/>
            <person name="Jorgensen S.L."/>
            <person name="Zaremba-Niedzwiedzka K."/>
            <person name="Martijn J."/>
            <person name="Lind A.E."/>
            <person name="van Eijk R."/>
            <person name="Schleper C."/>
            <person name="Guy L."/>
            <person name="Ettema T.J."/>
        </authorList>
    </citation>
    <scope>NUCLEOTIDE SEQUENCE</scope>
</reference>
<keyword evidence="1" id="KW-1133">Transmembrane helix</keyword>
<feature type="transmembrane region" description="Helical" evidence="1">
    <location>
        <begin position="7"/>
        <end position="28"/>
    </location>
</feature>
<organism evidence="2">
    <name type="scientific">marine sediment metagenome</name>
    <dbReference type="NCBI Taxonomy" id="412755"/>
    <lineage>
        <taxon>unclassified sequences</taxon>
        <taxon>metagenomes</taxon>
        <taxon>ecological metagenomes</taxon>
    </lineage>
</organism>
<sequence length="88" mass="9378">MNRKGQGGIFVIIAIMIFIIGMVSVNLIKPDVTTLRSATGLNCVNASAISDGTKLTCLAVDITIPWIIVSIFAVTGSLIITKFIKAKR</sequence>